<sequence length="117" mass="13183">MQTLRLASVVPKKSDSPLEGWVGSEDFDFEARGTEFPMARVTVEDCLEREENRFALVVLAARRTRQLMKGATPLVHSKNKPAVTALREIAAGKVHFDRPSTDAVQDWIDHMNRTGLY</sequence>
<comment type="function">
    <text evidence="11">Promotes RNA polymerase assembly. Latches the N- and C-terminal regions of the beta' subunit thereby facilitating its interaction with the beta and alpha subunits.</text>
</comment>
<name>A0A0K1PT51_9BACT</name>
<dbReference type="GO" id="GO:0003899">
    <property type="term" value="F:DNA-directed RNA polymerase activity"/>
    <property type="evidence" value="ECO:0007669"/>
    <property type="project" value="UniProtKB-UniRule"/>
</dbReference>
<comment type="similarity">
    <text evidence="1 11">Belongs to the RNA polymerase subunit omega family.</text>
</comment>
<dbReference type="Pfam" id="PF01192">
    <property type="entry name" value="RNA_pol_Rpb6"/>
    <property type="match status" value="1"/>
</dbReference>
<keyword evidence="5 11" id="KW-0808">Transferase</keyword>
<comment type="catalytic activity">
    <reaction evidence="10 11">
        <text>RNA(n) + a ribonucleoside 5'-triphosphate = RNA(n+1) + diphosphate</text>
        <dbReference type="Rhea" id="RHEA:21248"/>
        <dbReference type="Rhea" id="RHEA-COMP:14527"/>
        <dbReference type="Rhea" id="RHEA-COMP:17342"/>
        <dbReference type="ChEBI" id="CHEBI:33019"/>
        <dbReference type="ChEBI" id="CHEBI:61557"/>
        <dbReference type="ChEBI" id="CHEBI:140395"/>
        <dbReference type="EC" id="2.7.7.6"/>
    </reaction>
</comment>
<dbReference type="EMBL" id="CP012333">
    <property type="protein sequence ID" value="AKU96705.1"/>
    <property type="molecule type" value="Genomic_DNA"/>
</dbReference>
<dbReference type="Gene3D" id="3.90.940.10">
    <property type="match status" value="1"/>
</dbReference>
<dbReference type="NCBIfam" id="TIGR00690">
    <property type="entry name" value="rpoZ"/>
    <property type="match status" value="1"/>
</dbReference>
<dbReference type="InterPro" id="IPR006110">
    <property type="entry name" value="Pol_omega/Rpo6/RPB6"/>
</dbReference>
<gene>
    <name evidence="11" type="primary">rpoZ</name>
    <name evidence="12" type="ORF">AKJ09_03369</name>
</gene>
<evidence type="ECO:0000256" key="6">
    <source>
        <dbReference type="ARBA" id="ARBA00022695"/>
    </source>
</evidence>
<dbReference type="PANTHER" id="PTHR34476">
    <property type="entry name" value="DNA-DIRECTED RNA POLYMERASE SUBUNIT OMEGA"/>
    <property type="match status" value="1"/>
</dbReference>
<accession>A0A0K1PT51</accession>
<evidence type="ECO:0000256" key="7">
    <source>
        <dbReference type="ARBA" id="ARBA00023163"/>
    </source>
</evidence>
<evidence type="ECO:0000313" key="12">
    <source>
        <dbReference type="EMBL" id="AKU96705.1"/>
    </source>
</evidence>
<keyword evidence="4 11" id="KW-0240">DNA-directed RNA polymerase</keyword>
<protein>
    <recommendedName>
        <fullName evidence="3 11">DNA-directed RNA polymerase subunit omega</fullName>
        <shortName evidence="11">RNAP omega subunit</shortName>
        <ecNumber evidence="2 11">2.7.7.6</ecNumber>
    </recommendedName>
    <alternativeName>
        <fullName evidence="9 11">RNA polymerase omega subunit</fullName>
    </alternativeName>
    <alternativeName>
        <fullName evidence="8 11">Transcriptase subunit omega</fullName>
    </alternativeName>
</protein>
<keyword evidence="7 11" id="KW-0804">Transcription</keyword>
<evidence type="ECO:0000256" key="9">
    <source>
        <dbReference type="ARBA" id="ARBA00030998"/>
    </source>
</evidence>
<reference evidence="12 13" key="1">
    <citation type="submission" date="2015-08" db="EMBL/GenBank/DDBJ databases">
        <authorList>
            <person name="Babu N.S."/>
            <person name="Beckwith C.J."/>
            <person name="Beseler K.G."/>
            <person name="Brison A."/>
            <person name="Carone J.V."/>
            <person name="Caskin T.P."/>
            <person name="Diamond M."/>
            <person name="Durham M.E."/>
            <person name="Foxe J.M."/>
            <person name="Go M."/>
            <person name="Henderson B.A."/>
            <person name="Jones I.B."/>
            <person name="McGettigan J.A."/>
            <person name="Micheletti S.J."/>
            <person name="Nasrallah M.E."/>
            <person name="Ortiz D."/>
            <person name="Piller C.R."/>
            <person name="Privatt S.R."/>
            <person name="Schneider S.L."/>
            <person name="Sharp S."/>
            <person name="Smith T.C."/>
            <person name="Stanton J.D."/>
            <person name="Ullery H.E."/>
            <person name="Wilson R.J."/>
            <person name="Serrano M.G."/>
            <person name="Buck G."/>
            <person name="Lee V."/>
            <person name="Wang Y."/>
            <person name="Carvalho R."/>
            <person name="Voegtly L."/>
            <person name="Shi R."/>
            <person name="Duckworth R."/>
            <person name="Johnson A."/>
            <person name="Loviza R."/>
            <person name="Walstead R."/>
            <person name="Shah Z."/>
            <person name="Kiflezghi M."/>
            <person name="Wade K."/>
            <person name="Ball S.L."/>
            <person name="Bradley K.W."/>
            <person name="Asai D.J."/>
            <person name="Bowman C.A."/>
            <person name="Russell D.A."/>
            <person name="Pope W.H."/>
            <person name="Jacobs-Sera D."/>
            <person name="Hendrix R.W."/>
            <person name="Hatfull G.F."/>
        </authorList>
    </citation>
    <scope>NUCLEOTIDE SEQUENCE [LARGE SCALE GENOMIC DNA]</scope>
    <source>
        <strain evidence="12 13">DSM 27648</strain>
    </source>
</reference>
<dbReference type="GO" id="GO:0003677">
    <property type="term" value="F:DNA binding"/>
    <property type="evidence" value="ECO:0007669"/>
    <property type="project" value="UniProtKB-UniRule"/>
</dbReference>
<evidence type="ECO:0000256" key="8">
    <source>
        <dbReference type="ARBA" id="ARBA00029924"/>
    </source>
</evidence>
<evidence type="ECO:0000256" key="2">
    <source>
        <dbReference type="ARBA" id="ARBA00012418"/>
    </source>
</evidence>
<dbReference type="GO" id="GO:0000428">
    <property type="term" value="C:DNA-directed RNA polymerase complex"/>
    <property type="evidence" value="ECO:0007669"/>
    <property type="project" value="UniProtKB-KW"/>
</dbReference>
<dbReference type="PANTHER" id="PTHR34476:SF1">
    <property type="entry name" value="DNA-DIRECTED RNA POLYMERASE SUBUNIT OMEGA"/>
    <property type="match status" value="1"/>
</dbReference>
<dbReference type="SUPFAM" id="SSF63562">
    <property type="entry name" value="RPB6/omega subunit-like"/>
    <property type="match status" value="1"/>
</dbReference>
<evidence type="ECO:0000313" key="13">
    <source>
        <dbReference type="Proteomes" id="UP000064967"/>
    </source>
</evidence>
<dbReference type="PATRIC" id="fig|1391654.3.peg.3408"/>
<dbReference type="HAMAP" id="MF_00366">
    <property type="entry name" value="RNApol_bact_RpoZ"/>
    <property type="match status" value="1"/>
</dbReference>
<dbReference type="InterPro" id="IPR036161">
    <property type="entry name" value="RPB6/omega-like_sf"/>
</dbReference>
<dbReference type="GO" id="GO:0006351">
    <property type="term" value="P:DNA-templated transcription"/>
    <property type="evidence" value="ECO:0007669"/>
    <property type="project" value="UniProtKB-UniRule"/>
</dbReference>
<dbReference type="Proteomes" id="UP000064967">
    <property type="component" value="Chromosome"/>
</dbReference>
<evidence type="ECO:0000256" key="4">
    <source>
        <dbReference type="ARBA" id="ARBA00022478"/>
    </source>
</evidence>
<dbReference type="InterPro" id="IPR003716">
    <property type="entry name" value="DNA-dir_RNA_pol_omega"/>
</dbReference>
<evidence type="ECO:0000256" key="11">
    <source>
        <dbReference type="HAMAP-Rule" id="MF_00366"/>
    </source>
</evidence>
<dbReference type="AlphaFoldDB" id="A0A0K1PT51"/>
<keyword evidence="6 11" id="KW-0548">Nucleotidyltransferase</keyword>
<dbReference type="EC" id="2.7.7.6" evidence="2 11"/>
<evidence type="ECO:0000256" key="10">
    <source>
        <dbReference type="ARBA" id="ARBA00048552"/>
    </source>
</evidence>
<organism evidence="12 13">
    <name type="scientific">Labilithrix luteola</name>
    <dbReference type="NCBI Taxonomy" id="1391654"/>
    <lineage>
        <taxon>Bacteria</taxon>
        <taxon>Pseudomonadati</taxon>
        <taxon>Myxococcota</taxon>
        <taxon>Polyangia</taxon>
        <taxon>Polyangiales</taxon>
        <taxon>Labilitrichaceae</taxon>
        <taxon>Labilithrix</taxon>
    </lineage>
</organism>
<dbReference type="KEGG" id="llu:AKJ09_03369"/>
<keyword evidence="13" id="KW-1185">Reference proteome</keyword>
<dbReference type="SMART" id="SM01409">
    <property type="entry name" value="RNA_pol_Rpb6"/>
    <property type="match status" value="1"/>
</dbReference>
<dbReference type="STRING" id="1391654.AKJ09_03369"/>
<evidence type="ECO:0000256" key="1">
    <source>
        <dbReference type="ARBA" id="ARBA00006711"/>
    </source>
</evidence>
<comment type="subunit">
    <text evidence="11">The RNAP catalytic core consists of 2 alpha, 1 beta, 1 beta' and 1 omega subunit. When a sigma factor is associated with the core the holoenzyme is formed, which can initiate transcription.</text>
</comment>
<proteinExistence type="inferred from homology"/>
<evidence type="ECO:0000256" key="3">
    <source>
        <dbReference type="ARBA" id="ARBA00013725"/>
    </source>
</evidence>
<evidence type="ECO:0000256" key="5">
    <source>
        <dbReference type="ARBA" id="ARBA00022679"/>
    </source>
</evidence>